<dbReference type="RefSeq" id="WP_038642051.1">
    <property type="nucleotide sequence ID" value="NZ_CP009888.1"/>
</dbReference>
<feature type="transmembrane region" description="Helical" evidence="1">
    <location>
        <begin position="116"/>
        <end position="137"/>
    </location>
</feature>
<name>A0A0A7EIB1_9GAMM</name>
<dbReference type="OrthoDB" id="5766534at2"/>
<keyword evidence="1" id="KW-1133">Transmembrane helix</keyword>
<keyword evidence="1" id="KW-0812">Transmembrane</keyword>
<dbReference type="eggNOG" id="ENOG5032R20">
    <property type="taxonomic scope" value="Bacteria"/>
</dbReference>
<keyword evidence="1" id="KW-0472">Membrane</keyword>
<reference evidence="2 3" key="1">
    <citation type="submission" date="2014-11" db="EMBL/GenBank/DDBJ databases">
        <title>Complete Genome Sequence of Pseudoalteromonas sp. Strain OCN003 Isolated from Kaneohe Bay, Oahu, Hawaii.</title>
        <authorList>
            <person name="Beurmann S."/>
            <person name="Videau P."/>
            <person name="Ushijima B."/>
            <person name="Smith A.M."/>
            <person name="Aeby G.S."/>
            <person name="Callahan S.M."/>
            <person name="Belcaid M."/>
        </authorList>
    </citation>
    <scope>NUCLEOTIDE SEQUENCE [LARGE SCALE GENOMIC DNA]</scope>
    <source>
        <strain evidence="2 3">OCN003</strain>
    </source>
</reference>
<feature type="transmembrane region" description="Helical" evidence="1">
    <location>
        <begin position="157"/>
        <end position="177"/>
    </location>
</feature>
<organism evidence="2 3">
    <name type="scientific">Pseudoalteromonas piratica</name>
    <dbReference type="NCBI Taxonomy" id="1348114"/>
    <lineage>
        <taxon>Bacteria</taxon>
        <taxon>Pseudomonadati</taxon>
        <taxon>Pseudomonadota</taxon>
        <taxon>Gammaproteobacteria</taxon>
        <taxon>Alteromonadales</taxon>
        <taxon>Pseudoalteromonadaceae</taxon>
        <taxon>Pseudoalteromonas</taxon>
    </lineage>
</organism>
<proteinExistence type="predicted"/>
<keyword evidence="3" id="KW-1185">Reference proteome</keyword>
<evidence type="ECO:0000313" key="2">
    <source>
        <dbReference type="EMBL" id="AIY65801.1"/>
    </source>
</evidence>
<accession>A0A0A7EIB1</accession>
<protein>
    <submittedName>
        <fullName evidence="2">Uncharacterized protein</fullName>
    </submittedName>
</protein>
<gene>
    <name evidence="2" type="ORF">OM33_12090</name>
</gene>
<evidence type="ECO:0000313" key="3">
    <source>
        <dbReference type="Proteomes" id="UP000030341"/>
    </source>
</evidence>
<dbReference type="HOGENOM" id="CLU_1234172_0_0_6"/>
<feature type="transmembrane region" description="Helical" evidence="1">
    <location>
        <begin position="76"/>
        <end position="96"/>
    </location>
</feature>
<evidence type="ECO:0000256" key="1">
    <source>
        <dbReference type="SAM" id="Phobius"/>
    </source>
</evidence>
<dbReference type="Proteomes" id="UP000030341">
    <property type="component" value="Chromosome 1"/>
</dbReference>
<feature type="transmembrane region" description="Helical" evidence="1">
    <location>
        <begin position="189"/>
        <end position="214"/>
    </location>
</feature>
<sequence length="224" mass="25098">MHNSAPIKQRDEMTLANKILSWSLPDTLVDAVIGDLEETYFLKQQQGQTSIVIQYWYWQQTLNLAYRFMPTTQRGLIMFILSLVVFLSMMVFGMVMGADVTAFIDVPSAMLVFPPAIFFAIAATSWQDFLFAFGCVVSEKGEFSEEELIQSRRVFSVLGNTAIWCGGITTLIGWVAMASNIRAEEFSSVIGPAFAVSILTFYYGAIVKLICYVAEQRIASKMLN</sequence>
<dbReference type="EMBL" id="CP009888">
    <property type="protein sequence ID" value="AIY65801.1"/>
    <property type="molecule type" value="Genomic_DNA"/>
</dbReference>
<dbReference type="AlphaFoldDB" id="A0A0A7EIB1"/>
<dbReference type="STRING" id="1348114.OM33_12090"/>
<dbReference type="KEGG" id="pseo:OM33_12090"/>